<evidence type="ECO:0000256" key="13">
    <source>
        <dbReference type="ARBA" id="ARBA00048144"/>
    </source>
</evidence>
<dbReference type="GO" id="GO:0005737">
    <property type="term" value="C:cytoplasm"/>
    <property type="evidence" value="ECO:0007669"/>
    <property type="project" value="TreeGrafter"/>
</dbReference>
<sequence length="259" mass="27825">MDLAGKVAVVTGAARGIGRAITTALLTQKAKVCFCDINVESGSRTLAELQSKYGEGNVMFQVCDVTQQQPVEDLFKSAKERFGCLDIVCNNAGVGGEVYPLWERTVDVNVKGTTRCTLLALERMRTDRGGKGGVIINVSSAAGLNVNPLSPVYSATKAAIVALTRSLAMNSEVKSAGVRLNALCPAFVDTDLVKEINEKNCLDVEKAHKFIEVIGIMTKEEVVECFMELVRDVNQNGAVLMCSKNGGKQYTTIEVKPVT</sequence>
<dbReference type="FunFam" id="3.40.50.720:FF:000149">
    <property type="entry name" value="15-hydroxyprostaglandin dehydrogenase [NAD(+)]"/>
    <property type="match status" value="1"/>
</dbReference>
<evidence type="ECO:0000256" key="22">
    <source>
        <dbReference type="RuleBase" id="RU000363"/>
    </source>
</evidence>
<dbReference type="InterPro" id="IPR036291">
    <property type="entry name" value="NAD(P)-bd_dom_sf"/>
</dbReference>
<dbReference type="PRINTS" id="PR00080">
    <property type="entry name" value="SDRFAMILY"/>
</dbReference>
<comment type="catalytic activity">
    <reaction evidence="16">
        <text>lipoxin A4 + NAD(+) = 15-oxo-(5S,6R)-dihydroxy-(7E,9E,11Z,13E)-eicosatetraenoate + NADH + H(+)</text>
        <dbReference type="Rhea" id="RHEA:41572"/>
        <dbReference type="ChEBI" id="CHEBI:15378"/>
        <dbReference type="ChEBI" id="CHEBI:57540"/>
        <dbReference type="ChEBI" id="CHEBI:57945"/>
        <dbReference type="ChEBI" id="CHEBI:67026"/>
        <dbReference type="ChEBI" id="CHEBI:78311"/>
    </reaction>
    <physiologicalReaction direction="left-to-right" evidence="16">
        <dbReference type="Rhea" id="RHEA:41573"/>
    </physiologicalReaction>
</comment>
<comment type="catalytic activity">
    <reaction evidence="18">
        <text>prostaglandin E2 + NAD(+) = 15-oxoprostaglandin E2 + NADH + H(+)</text>
        <dbReference type="Rhea" id="RHEA:11876"/>
        <dbReference type="ChEBI" id="CHEBI:15378"/>
        <dbReference type="ChEBI" id="CHEBI:57400"/>
        <dbReference type="ChEBI" id="CHEBI:57540"/>
        <dbReference type="ChEBI" id="CHEBI:57945"/>
        <dbReference type="ChEBI" id="CHEBI:606564"/>
        <dbReference type="EC" id="1.1.1.141"/>
    </reaction>
    <physiologicalReaction direction="left-to-right" evidence="18">
        <dbReference type="Rhea" id="RHEA:11877"/>
    </physiologicalReaction>
</comment>
<dbReference type="SUPFAM" id="SSF51735">
    <property type="entry name" value="NAD(P)-binding Rossmann-fold domains"/>
    <property type="match status" value="1"/>
</dbReference>
<evidence type="ECO:0000256" key="4">
    <source>
        <dbReference type="ARBA" id="ARBA00039060"/>
    </source>
</evidence>
<proteinExistence type="inferred from homology"/>
<dbReference type="PANTHER" id="PTHR44229">
    <property type="entry name" value="15-HYDROXYPROSTAGLANDIN DEHYDROGENASE [NAD(+)]"/>
    <property type="match status" value="1"/>
</dbReference>
<evidence type="ECO:0000256" key="19">
    <source>
        <dbReference type="ARBA" id="ARBA00048921"/>
    </source>
</evidence>
<comment type="catalytic activity">
    <reaction evidence="19">
        <text>resolvin D2 + NAD(+) = 16-oxoresolvin D2 + NADH + H(+)</text>
        <dbReference type="Rhea" id="RHEA:53588"/>
        <dbReference type="ChEBI" id="CHEBI:15378"/>
        <dbReference type="ChEBI" id="CHEBI:57540"/>
        <dbReference type="ChEBI" id="CHEBI:57945"/>
        <dbReference type="ChEBI" id="CHEBI:133367"/>
        <dbReference type="ChEBI" id="CHEBI:137498"/>
    </reaction>
    <physiologicalReaction direction="left-to-right" evidence="19">
        <dbReference type="Rhea" id="RHEA:53589"/>
    </physiologicalReaction>
</comment>
<dbReference type="AlphaFoldDB" id="A0A8B8F169"/>
<evidence type="ECO:0000256" key="5">
    <source>
        <dbReference type="ARBA" id="ARBA00040276"/>
    </source>
</evidence>
<comment type="catalytic activity">
    <reaction evidence="20">
        <text>(15S)-hydroxy-(5Z,8Z,11Z,13E)-eicosatetraenoate + NAD(+) = 15-oxo-(5Z,8Z,11Z,13E)-eicosatetraenoate + NADH + H(+)</text>
        <dbReference type="Rhea" id="RHEA:23260"/>
        <dbReference type="ChEBI" id="CHEBI:15378"/>
        <dbReference type="ChEBI" id="CHEBI:57409"/>
        <dbReference type="ChEBI" id="CHEBI:57410"/>
        <dbReference type="ChEBI" id="CHEBI:57540"/>
        <dbReference type="ChEBI" id="CHEBI:57945"/>
        <dbReference type="EC" id="1.1.1.232"/>
    </reaction>
    <physiologicalReaction direction="left-to-right" evidence="20">
        <dbReference type="Rhea" id="RHEA:23261"/>
    </physiologicalReaction>
</comment>
<dbReference type="InterPro" id="IPR020904">
    <property type="entry name" value="Sc_DH/Rdtase_CS"/>
</dbReference>
<evidence type="ECO:0000256" key="17">
    <source>
        <dbReference type="ARBA" id="ARBA00048611"/>
    </source>
</evidence>
<dbReference type="EC" id="1.1.1.141" evidence="3"/>
<gene>
    <name evidence="24" type="primary">LOC111138049</name>
</gene>
<evidence type="ECO:0000256" key="21">
    <source>
        <dbReference type="ARBA" id="ARBA00049188"/>
    </source>
</evidence>
<evidence type="ECO:0000256" key="18">
    <source>
        <dbReference type="ARBA" id="ARBA00048739"/>
    </source>
</evidence>
<keyword evidence="23" id="KW-1185">Reference proteome</keyword>
<dbReference type="EC" id="1.1.1.232" evidence="4"/>
<dbReference type="InterPro" id="IPR002347">
    <property type="entry name" value="SDR_fam"/>
</dbReference>
<evidence type="ECO:0000256" key="6">
    <source>
        <dbReference type="ARBA" id="ARBA00041812"/>
    </source>
</evidence>
<dbReference type="GeneID" id="111138049"/>
<evidence type="ECO:0000256" key="9">
    <source>
        <dbReference type="ARBA" id="ARBA00047325"/>
    </source>
</evidence>
<keyword evidence="2" id="KW-0560">Oxidoreductase</keyword>
<evidence type="ECO:0000256" key="15">
    <source>
        <dbReference type="ARBA" id="ARBA00048393"/>
    </source>
</evidence>
<evidence type="ECO:0000256" key="10">
    <source>
        <dbReference type="ARBA" id="ARBA00047672"/>
    </source>
</evidence>
<comment type="catalytic activity">
    <reaction evidence="21">
        <text>resolvin E1 + NAD(+) = 18-oxo-resolvin E1 + NADH + H(+)</text>
        <dbReference type="Rhea" id="RHEA:49244"/>
        <dbReference type="ChEBI" id="CHEBI:15378"/>
        <dbReference type="ChEBI" id="CHEBI:57540"/>
        <dbReference type="ChEBI" id="CHEBI:57945"/>
        <dbReference type="ChEBI" id="CHEBI:91000"/>
        <dbReference type="ChEBI" id="CHEBI:91001"/>
    </reaction>
    <physiologicalReaction direction="left-to-right" evidence="21">
        <dbReference type="Rhea" id="RHEA:49245"/>
    </physiologicalReaction>
</comment>
<comment type="catalytic activity">
    <reaction evidence="10">
        <text>resolvin D1 + NAD(+) = 8-oxoresolvin D1 + NADH + H(+)</text>
        <dbReference type="Rhea" id="RHEA:50124"/>
        <dbReference type="ChEBI" id="CHEBI:15378"/>
        <dbReference type="ChEBI" id="CHEBI:57540"/>
        <dbReference type="ChEBI" id="CHEBI:57945"/>
        <dbReference type="ChEBI" id="CHEBI:132079"/>
        <dbReference type="ChEBI" id="CHEBI:132080"/>
    </reaction>
    <physiologicalReaction direction="left-to-right" evidence="10">
        <dbReference type="Rhea" id="RHEA:50125"/>
    </physiologicalReaction>
</comment>
<evidence type="ECO:0000256" key="2">
    <source>
        <dbReference type="ARBA" id="ARBA00023002"/>
    </source>
</evidence>
<comment type="catalytic activity">
    <reaction evidence="13">
        <text>(11R)-hydroxy-(5Z,8Z,12E,14Z)-eicosatetraenoate + NAD(+) = 11-oxo-(5Z,8Z,12E,14Z)-eicosatetraenoate + NADH + H(+)</text>
        <dbReference type="Rhea" id="RHEA:48640"/>
        <dbReference type="ChEBI" id="CHEBI:15378"/>
        <dbReference type="ChEBI" id="CHEBI:57540"/>
        <dbReference type="ChEBI" id="CHEBI:57945"/>
        <dbReference type="ChEBI" id="CHEBI:78836"/>
        <dbReference type="ChEBI" id="CHEBI:90697"/>
    </reaction>
    <physiologicalReaction direction="left-to-right" evidence="13">
        <dbReference type="Rhea" id="RHEA:48641"/>
    </physiologicalReaction>
</comment>
<evidence type="ECO:0000256" key="12">
    <source>
        <dbReference type="ARBA" id="ARBA00048140"/>
    </source>
</evidence>
<evidence type="ECO:0000256" key="20">
    <source>
        <dbReference type="ARBA" id="ARBA00049151"/>
    </source>
</evidence>
<dbReference type="OrthoDB" id="37659at2759"/>
<evidence type="ECO:0000256" key="14">
    <source>
        <dbReference type="ARBA" id="ARBA00048170"/>
    </source>
</evidence>
<accession>A0A8B8F169</accession>
<evidence type="ECO:0000313" key="23">
    <source>
        <dbReference type="Proteomes" id="UP000694844"/>
    </source>
</evidence>
<comment type="catalytic activity">
    <reaction evidence="11">
        <text>14-hydroxy-(4Z,7Z,10Z,12E,16Z,19Z)-docosahexaenoate + NAD(+) = 14-oxo-(4Z,7Z,10Z,12E,16Z,19Z)-docosahexaenoate + NADH + H(+)</text>
        <dbReference type="Rhea" id="RHEA:48952"/>
        <dbReference type="ChEBI" id="CHEBI:15378"/>
        <dbReference type="ChEBI" id="CHEBI:57540"/>
        <dbReference type="ChEBI" id="CHEBI:57945"/>
        <dbReference type="ChEBI" id="CHEBI:90866"/>
        <dbReference type="ChEBI" id="CHEBI:90867"/>
    </reaction>
    <physiologicalReaction direction="left-to-right" evidence="11">
        <dbReference type="Rhea" id="RHEA:48953"/>
    </physiologicalReaction>
</comment>
<evidence type="ECO:0000256" key="8">
    <source>
        <dbReference type="ARBA" id="ARBA00045705"/>
    </source>
</evidence>
<evidence type="ECO:0000256" key="1">
    <source>
        <dbReference type="ARBA" id="ARBA00006484"/>
    </source>
</evidence>
<evidence type="ECO:0000256" key="7">
    <source>
        <dbReference type="ARBA" id="ARBA00042026"/>
    </source>
</evidence>
<evidence type="ECO:0000256" key="16">
    <source>
        <dbReference type="ARBA" id="ARBA00048535"/>
    </source>
</evidence>
<dbReference type="RefSeq" id="XP_022345543.1">
    <property type="nucleotide sequence ID" value="XM_022489835.1"/>
</dbReference>
<dbReference type="Proteomes" id="UP000694844">
    <property type="component" value="Chromosome 5"/>
</dbReference>
<evidence type="ECO:0000313" key="24">
    <source>
        <dbReference type="RefSeq" id="XP_022345543.1"/>
    </source>
</evidence>
<comment type="similarity">
    <text evidence="1 22">Belongs to the short-chain dehydrogenases/reductases (SDR) family.</text>
</comment>
<dbReference type="Pfam" id="PF00106">
    <property type="entry name" value="adh_short"/>
    <property type="match status" value="1"/>
</dbReference>
<comment type="catalytic activity">
    <reaction evidence="15">
        <text>resolvin D2 + NAD(+) = 7-oxoresolvin D2 + NADH + H(+)</text>
        <dbReference type="Rhea" id="RHEA:53584"/>
        <dbReference type="ChEBI" id="CHEBI:15378"/>
        <dbReference type="ChEBI" id="CHEBI:57540"/>
        <dbReference type="ChEBI" id="CHEBI:57945"/>
        <dbReference type="ChEBI" id="CHEBI:133367"/>
        <dbReference type="ChEBI" id="CHEBI:137497"/>
    </reaction>
    <physiologicalReaction direction="left-to-right" evidence="15">
        <dbReference type="Rhea" id="RHEA:53585"/>
    </physiologicalReaction>
</comment>
<comment type="catalytic activity">
    <reaction evidence="12">
        <text>15-oxo-(5S,6R)-dihydroxy-(7E,9E,11Z)-eicosatrienoate + NADH + H(+) = (5S,6R,15S)-trihydroxy-(7E,9E,11Z)-eicosatrienoate + NAD(+)</text>
        <dbReference type="Rhea" id="RHEA:41596"/>
        <dbReference type="ChEBI" id="CHEBI:15378"/>
        <dbReference type="ChEBI" id="CHEBI:57540"/>
        <dbReference type="ChEBI" id="CHEBI:57945"/>
        <dbReference type="ChEBI" id="CHEBI:78325"/>
        <dbReference type="ChEBI" id="CHEBI:78329"/>
    </reaction>
    <physiologicalReaction direction="left-to-right" evidence="12">
        <dbReference type="Rhea" id="RHEA:41597"/>
    </physiologicalReaction>
</comment>
<evidence type="ECO:0000256" key="3">
    <source>
        <dbReference type="ARBA" id="ARBA00038968"/>
    </source>
</evidence>
<name>A0A8B8F169_CRAVI</name>
<organism evidence="23 24">
    <name type="scientific">Crassostrea virginica</name>
    <name type="common">Eastern oyster</name>
    <dbReference type="NCBI Taxonomy" id="6565"/>
    <lineage>
        <taxon>Eukaryota</taxon>
        <taxon>Metazoa</taxon>
        <taxon>Spiralia</taxon>
        <taxon>Lophotrochozoa</taxon>
        <taxon>Mollusca</taxon>
        <taxon>Bivalvia</taxon>
        <taxon>Autobranchia</taxon>
        <taxon>Pteriomorphia</taxon>
        <taxon>Ostreida</taxon>
        <taxon>Ostreoidea</taxon>
        <taxon>Ostreidae</taxon>
        <taxon>Crassostrea</taxon>
    </lineage>
</organism>
<reference evidence="24" key="1">
    <citation type="submission" date="2025-08" db="UniProtKB">
        <authorList>
            <consortium name="RefSeq"/>
        </authorList>
    </citation>
    <scope>IDENTIFICATION</scope>
    <source>
        <tissue evidence="24">Whole sample</tissue>
    </source>
</reference>
<dbReference type="PRINTS" id="PR00081">
    <property type="entry name" value="GDHRDH"/>
</dbReference>
<comment type="function">
    <text evidence="8">Catalyzes the NAD-dependent dehydrogenation (oxidation) of a broad array of hydroxylated polyunsaturated fatty acids (mainly eicosanoids and docosanoids, including prostaglandins, lipoxins and resolvins), yielding their corresponding keto (oxo) metabolites. Decreases the levels of the pro-proliferative prostaglandins such as prostaglandin E2 (whose activity is increased in cancer because of an increase in the expression of cyclooxygenase 2) and generates oxo-fatty acid products that can profoundly influence cell function by abrogating pro-inflammatory cytokine expression. Converts resolvins E1, D1 and D2 to their oxo products, which represents a mode of resolvin inactivation. Resolvin E1 plays important roles during the resolution phase of acute inflammation, while resolvins D1 and D2 have a unique role in obesity-induced adipose inflammation.</text>
</comment>
<protein>
    <recommendedName>
        <fullName evidence="5">15-hydroxyprostaglandin dehydrogenase [NAD(+)]</fullName>
        <ecNumber evidence="3">1.1.1.141</ecNumber>
        <ecNumber evidence="4">1.1.1.232</ecNumber>
    </recommendedName>
    <alternativeName>
        <fullName evidence="7">Eicosanoid/docosanoid dehydrogenase [NAD(+)]</fullName>
    </alternativeName>
    <alternativeName>
        <fullName evidence="6">Prostaglandin dehydrogenase 1</fullName>
    </alternativeName>
</protein>
<dbReference type="GO" id="GO:0016404">
    <property type="term" value="F:15-hydroxyprostaglandin dehydrogenase (NAD+) activity"/>
    <property type="evidence" value="ECO:0007669"/>
    <property type="project" value="UniProtKB-EC"/>
</dbReference>
<comment type="catalytic activity">
    <reaction evidence="14">
        <text>resolvin D1 + NAD(+) = 17-oxoresolvin D1 + NADH + H(+)</text>
        <dbReference type="Rhea" id="RHEA:50128"/>
        <dbReference type="ChEBI" id="CHEBI:15378"/>
        <dbReference type="ChEBI" id="CHEBI:57540"/>
        <dbReference type="ChEBI" id="CHEBI:57945"/>
        <dbReference type="ChEBI" id="CHEBI:132079"/>
        <dbReference type="ChEBI" id="CHEBI:132081"/>
    </reaction>
    <physiologicalReaction direction="left-to-right" evidence="14">
        <dbReference type="Rhea" id="RHEA:50129"/>
    </physiologicalReaction>
</comment>
<dbReference type="KEGG" id="cvn:111138049"/>
<dbReference type="Gene3D" id="3.40.50.720">
    <property type="entry name" value="NAD(P)-binding Rossmann-like Domain"/>
    <property type="match status" value="1"/>
</dbReference>
<dbReference type="GO" id="GO:0047034">
    <property type="term" value="F:15-hydroxyicosatetraenoate dehydrogenase activity"/>
    <property type="evidence" value="ECO:0007669"/>
    <property type="project" value="UniProtKB-EC"/>
</dbReference>
<evidence type="ECO:0000256" key="11">
    <source>
        <dbReference type="ARBA" id="ARBA00048008"/>
    </source>
</evidence>
<comment type="catalytic activity">
    <reaction evidence="17">
        <text>prostaglandin A1 + NAD(+) = 15-oxo-prostaglandin A1 + NADH + H(+)</text>
        <dbReference type="Rhea" id="RHEA:41263"/>
        <dbReference type="ChEBI" id="CHEBI:15378"/>
        <dbReference type="ChEBI" id="CHEBI:57398"/>
        <dbReference type="ChEBI" id="CHEBI:57540"/>
        <dbReference type="ChEBI" id="CHEBI:57945"/>
        <dbReference type="ChEBI" id="CHEBI:85072"/>
    </reaction>
    <physiologicalReaction direction="left-to-right" evidence="17">
        <dbReference type="Rhea" id="RHEA:41264"/>
    </physiologicalReaction>
</comment>
<dbReference type="PANTHER" id="PTHR44229:SF4">
    <property type="entry name" value="15-HYDROXYPROSTAGLANDIN DEHYDROGENASE [NAD(+)]"/>
    <property type="match status" value="1"/>
</dbReference>
<comment type="catalytic activity">
    <reaction evidence="9">
        <text>prostaglandin E1 + NAD(+) = 15-oxoprostaglandin E1 + NADH + H(+)</text>
        <dbReference type="Rhea" id="RHEA:16477"/>
        <dbReference type="ChEBI" id="CHEBI:15378"/>
        <dbReference type="ChEBI" id="CHEBI:57397"/>
        <dbReference type="ChEBI" id="CHEBI:57401"/>
        <dbReference type="ChEBI" id="CHEBI:57540"/>
        <dbReference type="ChEBI" id="CHEBI:57945"/>
    </reaction>
    <physiologicalReaction direction="left-to-right" evidence="9">
        <dbReference type="Rhea" id="RHEA:16478"/>
    </physiologicalReaction>
</comment>
<dbReference type="PROSITE" id="PS00061">
    <property type="entry name" value="ADH_SHORT"/>
    <property type="match status" value="1"/>
</dbReference>